<keyword evidence="2" id="KW-1185">Reference proteome</keyword>
<protein>
    <recommendedName>
        <fullName evidence="3">DUF1877 family protein</fullName>
    </recommendedName>
</protein>
<dbReference type="EMBL" id="BSRZ01000005">
    <property type="protein sequence ID" value="GLW64349.1"/>
    <property type="molecule type" value="Genomic_DNA"/>
</dbReference>
<gene>
    <name evidence="1" type="ORF">Arub01_25930</name>
</gene>
<comment type="caution">
    <text evidence="1">The sequence shown here is derived from an EMBL/GenBank/DDBJ whole genome shotgun (WGS) entry which is preliminary data.</text>
</comment>
<reference evidence="1" key="1">
    <citation type="submission" date="2023-02" db="EMBL/GenBank/DDBJ databases">
        <title>Actinomadura rubrobrunea NBRC 14622.</title>
        <authorList>
            <person name="Ichikawa N."/>
            <person name="Sato H."/>
            <person name="Tonouchi N."/>
        </authorList>
    </citation>
    <scope>NUCLEOTIDE SEQUENCE</scope>
    <source>
        <strain evidence="1">NBRC 14622</strain>
    </source>
</reference>
<name>A0A9W6PTQ8_9ACTN</name>
<evidence type="ECO:0000313" key="2">
    <source>
        <dbReference type="Proteomes" id="UP001165124"/>
    </source>
</evidence>
<evidence type="ECO:0000313" key="1">
    <source>
        <dbReference type="EMBL" id="GLW64349.1"/>
    </source>
</evidence>
<dbReference type="Proteomes" id="UP001165124">
    <property type="component" value="Unassembled WGS sequence"/>
</dbReference>
<evidence type="ECO:0008006" key="3">
    <source>
        <dbReference type="Google" id="ProtNLM"/>
    </source>
</evidence>
<dbReference type="RefSeq" id="WP_067908937.1">
    <property type="nucleotide sequence ID" value="NZ_BSRZ01000005.1"/>
</dbReference>
<dbReference type="AlphaFoldDB" id="A0A9W6PTQ8"/>
<organism evidence="1 2">
    <name type="scientific">Actinomadura rubrobrunea</name>
    <dbReference type="NCBI Taxonomy" id="115335"/>
    <lineage>
        <taxon>Bacteria</taxon>
        <taxon>Bacillati</taxon>
        <taxon>Actinomycetota</taxon>
        <taxon>Actinomycetes</taxon>
        <taxon>Streptosporangiales</taxon>
        <taxon>Thermomonosporaceae</taxon>
        <taxon>Actinomadura</taxon>
    </lineage>
</organism>
<sequence>MGVLVDYFRATDSETVVRALERTDGHSPVGGEHSIFDGVETKNVDPPIALGTLIAAIRRVPWHGDLVHETPVWPTSPGPDGPQFDDDWPGPWVLHLDVGVRDTLAGVRDADIPRLAAEWAQAEELDQANPEDLRPLIEELVQLARNARDAGEQLYCWCCV</sequence>
<accession>A0A9W6PTQ8</accession>
<proteinExistence type="predicted"/>